<evidence type="ECO:0000313" key="1">
    <source>
        <dbReference type="EMBL" id="ASW31554.1"/>
    </source>
</evidence>
<keyword evidence="2" id="KW-1185">Reference proteome</keyword>
<dbReference type="Proteomes" id="UP000225984">
    <property type="component" value="Segment"/>
</dbReference>
<sequence length="92" mass="10951">MPTQTRHTYDVGDLVRERATAKDWELIFDNGNVVVYEKPGRYGGMFELEVRFDREGRIEWAEKRKDGEWNNRMYVADDFGTTDVQIETLRLF</sequence>
<dbReference type="EMBL" id="MF324910">
    <property type="protein sequence ID" value="ASW31554.1"/>
    <property type="molecule type" value="Genomic_DNA"/>
</dbReference>
<dbReference type="RefSeq" id="YP_010013089.1">
    <property type="nucleotide sequence ID" value="NC_053508.1"/>
</dbReference>
<protein>
    <submittedName>
        <fullName evidence="1">Uncharacterized protein</fullName>
    </submittedName>
</protein>
<dbReference type="GeneID" id="63209661"/>
<organism evidence="1 2">
    <name type="scientific">Mycobacterium phage GuuelaD</name>
    <dbReference type="NCBI Taxonomy" id="2015819"/>
    <lineage>
        <taxon>Viruses</taxon>
        <taxon>Duplodnaviria</taxon>
        <taxon>Heunggongvirae</taxon>
        <taxon>Uroviricota</taxon>
        <taxon>Caudoviricetes</taxon>
        <taxon>Vilmaviridae</taxon>
        <taxon>Lclasvirinae</taxon>
        <taxon>Faithunavirus</taxon>
        <taxon>Faithunavirus guuelaD</taxon>
    </lineage>
</organism>
<reference evidence="1 2" key="1">
    <citation type="submission" date="2017-06" db="EMBL/GenBank/DDBJ databases">
        <authorList>
            <person name="Apiz-Saab J."/>
            <person name="Gonzalez-Montes K.M."/>
            <person name="Diaz-Perez J."/>
            <person name="Fuentes-Cruz G.A."/>
            <person name="Fuster-Rivera J.M."/>
            <person name="Gonzalez-Espada L.V."/>
            <person name="Gonzalez-Perez P.D."/>
            <person name="Hernandez-Morales C.S."/>
            <person name="Hernandez-Rivera R."/>
            <person name="Herrera-DelValle R.J."/>
            <person name="Jaramillo-Criado J.A."/>
            <person name="Lama-Diaz J.M."/>
            <person name="Llavona-Feo P.M."/>
            <person name="Medina-Barreto M.A."/>
            <person name="Melendez-Ortiz M.Y."/>
            <person name="Melendez-Rivera C.M."/>
            <person name="Mercado-Andino A.K."/>
            <person name="Mercado-Delgado A.J."/>
            <person name="Ortiz-DeArmas J.I."/>
            <person name="Ortiz-Ortiz C.P."/>
            <person name="Quesada-Gordillo A.M."/>
            <person name="Fernandez-Martinez M."/>
            <person name="Vazquez E."/>
            <person name="Rubin M.R."/>
            <person name="Stoner T.H."/>
            <person name="Garlena R.A."/>
            <person name="Russell D.A."/>
            <person name="Pope W.H."/>
            <person name="Jacobs-Sera D."/>
            <person name="Hatfull G.F."/>
        </authorList>
    </citation>
    <scope>NUCLEOTIDE SEQUENCE [LARGE SCALE GENOMIC DNA]</scope>
</reference>
<dbReference type="KEGG" id="vg:63209661"/>
<proteinExistence type="predicted"/>
<name>A0A286MQM9_9CAUD</name>
<evidence type="ECO:0000313" key="2">
    <source>
        <dbReference type="Proteomes" id="UP000225984"/>
    </source>
</evidence>
<accession>A0A286MQM9</accession>
<gene>
    <name evidence="1" type="primary">131</name>
    <name evidence="1" type="ORF">SEA_GUUELAD_131</name>
</gene>